<accession>A0ABS1CIG7</accession>
<dbReference type="Proteomes" id="UP000748752">
    <property type="component" value="Unassembled WGS sequence"/>
</dbReference>
<evidence type="ECO:0000313" key="3">
    <source>
        <dbReference type="Proteomes" id="UP000748752"/>
    </source>
</evidence>
<evidence type="ECO:0000256" key="1">
    <source>
        <dbReference type="SAM" id="Phobius"/>
    </source>
</evidence>
<proteinExistence type="predicted"/>
<reference evidence="2 3" key="1">
    <citation type="journal article" date="2020" name="Microorganisms">
        <title>Osmotic Adaptation and Compatible Solute Biosynthesis of Phototrophic Bacteria as Revealed from Genome Analyses.</title>
        <authorList>
            <person name="Imhoff J.F."/>
            <person name="Rahn T."/>
            <person name="Kunzel S."/>
            <person name="Keller A."/>
            <person name="Neulinger S.C."/>
        </authorList>
    </citation>
    <scope>NUCLEOTIDE SEQUENCE [LARGE SCALE GENOMIC DNA]</scope>
    <source>
        <strain evidence="2 3">DSM 6210</strain>
    </source>
</reference>
<evidence type="ECO:0000313" key="2">
    <source>
        <dbReference type="EMBL" id="MBK1631716.1"/>
    </source>
</evidence>
<organism evidence="2 3">
    <name type="scientific">Thiohalocapsa halophila</name>
    <dbReference type="NCBI Taxonomy" id="69359"/>
    <lineage>
        <taxon>Bacteria</taxon>
        <taxon>Pseudomonadati</taxon>
        <taxon>Pseudomonadota</taxon>
        <taxon>Gammaproteobacteria</taxon>
        <taxon>Chromatiales</taxon>
        <taxon>Chromatiaceae</taxon>
        <taxon>Thiohalocapsa</taxon>
    </lineage>
</organism>
<keyword evidence="3" id="KW-1185">Reference proteome</keyword>
<keyword evidence="1" id="KW-0812">Transmembrane</keyword>
<protein>
    <recommendedName>
        <fullName evidence="4">ABC transporter permease subunit</fullName>
    </recommendedName>
</protein>
<gene>
    <name evidence="2" type="ORF">CKO31_13360</name>
</gene>
<keyword evidence="1" id="KW-0472">Membrane</keyword>
<sequence length="80" mass="7980">MLMPFLIQASIALGMSHGPALAPALAAGLTTLAPGLRFGWLANATTAEVQGAVLIGGLVLFGIVLAINSAVLMALPRAQG</sequence>
<name>A0ABS1CIG7_9GAMM</name>
<keyword evidence="1" id="KW-1133">Transmembrane helix</keyword>
<dbReference type="EMBL" id="NRRV01000031">
    <property type="protein sequence ID" value="MBK1631716.1"/>
    <property type="molecule type" value="Genomic_DNA"/>
</dbReference>
<feature type="transmembrane region" description="Helical" evidence="1">
    <location>
        <begin position="50"/>
        <end position="75"/>
    </location>
</feature>
<comment type="caution">
    <text evidence="2">The sequence shown here is derived from an EMBL/GenBank/DDBJ whole genome shotgun (WGS) entry which is preliminary data.</text>
</comment>
<evidence type="ECO:0008006" key="4">
    <source>
        <dbReference type="Google" id="ProtNLM"/>
    </source>
</evidence>